<dbReference type="AlphaFoldDB" id="A0A0D1EBA6"/>
<name>A0A0D1EBA6_MYCMD</name>
<organism evidence="2 3">
    <name type="scientific">Mycosarcoma maydis</name>
    <name type="common">Corn smut fungus</name>
    <name type="synonym">Ustilago maydis</name>
    <dbReference type="NCBI Taxonomy" id="5270"/>
    <lineage>
        <taxon>Eukaryota</taxon>
        <taxon>Fungi</taxon>
        <taxon>Dikarya</taxon>
        <taxon>Basidiomycota</taxon>
        <taxon>Ustilaginomycotina</taxon>
        <taxon>Ustilaginomycetes</taxon>
        <taxon>Ustilaginales</taxon>
        <taxon>Ustilaginaceae</taxon>
        <taxon>Mycosarcoma</taxon>
    </lineage>
</organism>
<feature type="region of interest" description="Disordered" evidence="1">
    <location>
        <begin position="342"/>
        <end position="375"/>
    </location>
</feature>
<feature type="compositionally biased region" description="Polar residues" evidence="1">
    <location>
        <begin position="356"/>
        <end position="375"/>
    </location>
</feature>
<dbReference type="GeneID" id="23561469"/>
<dbReference type="VEuPathDB" id="FungiDB:UMAG_00062"/>
<sequence>MSICKMHRREDQTAIASGMARMSRTHKPVDRCFNETKTCRTTDPSCSCGHAEMVREHLLLHCAVLGTKPHLVQRGFPPTERGDLLSLLVAGVGKASLKKRKASVTSLPRCSARSSWSCTRREVPPRTVVVSVPCNGDKYKGIPCVESSLAGSVLLISGYSIRSRPTSSTLGSLRVLSGTGDPFVHVDHASLTNANACAISGHARYGRASTEKERGSKAQTLGAATVDASASERATIDCGSVSGDRHWSIQGPKHERLSGLQSRMSLPPRLKPQLSASNVGAIRPTYSCFIQTNIDSDTPICKRGRTSISTGPLSECETRCSSTTMVWAARYAATMSRLNRGVSNETTVDDPRDQAGLNTSRHGNASQQQSGTGDL</sequence>
<dbReference type="RefSeq" id="XP_011386035.1">
    <property type="nucleotide sequence ID" value="XM_011387733.1"/>
</dbReference>
<proteinExistence type="predicted"/>
<evidence type="ECO:0000313" key="2">
    <source>
        <dbReference type="EMBL" id="KIS71620.1"/>
    </source>
</evidence>
<dbReference type="InParanoid" id="A0A0D1EBA6"/>
<dbReference type="KEGG" id="uma:UMAG_00062"/>
<accession>A0A0D1EBA6</accession>
<dbReference type="EMBL" id="CM003140">
    <property type="protein sequence ID" value="KIS71620.1"/>
    <property type="molecule type" value="Genomic_DNA"/>
</dbReference>
<reference evidence="2 3" key="1">
    <citation type="journal article" date="2006" name="Nature">
        <title>Insights from the genome of the biotrophic fungal plant pathogen Ustilago maydis.</title>
        <authorList>
            <person name="Kamper J."/>
            <person name="Kahmann R."/>
            <person name="Bolker M."/>
            <person name="Ma L.J."/>
            <person name="Brefort T."/>
            <person name="Saville B.J."/>
            <person name="Banuett F."/>
            <person name="Kronstad J.W."/>
            <person name="Gold S.E."/>
            <person name="Muller O."/>
            <person name="Perlin M.H."/>
            <person name="Wosten H.A."/>
            <person name="de Vries R."/>
            <person name="Ruiz-Herrera J."/>
            <person name="Reynaga-Pena C.G."/>
            <person name="Snetselaar K."/>
            <person name="McCann M."/>
            <person name="Perez-Martin J."/>
            <person name="Feldbrugge M."/>
            <person name="Basse C.W."/>
            <person name="Steinberg G."/>
            <person name="Ibeas J.I."/>
            <person name="Holloman W."/>
            <person name="Guzman P."/>
            <person name="Farman M."/>
            <person name="Stajich J.E."/>
            <person name="Sentandreu R."/>
            <person name="Gonzalez-Prieto J.M."/>
            <person name="Kennell J.C."/>
            <person name="Molina L."/>
            <person name="Schirawski J."/>
            <person name="Mendoza-Mendoza A."/>
            <person name="Greilinger D."/>
            <person name="Munch K."/>
            <person name="Rossel N."/>
            <person name="Scherer M."/>
            <person name="Vranes M."/>
            <person name="Ladendorf O."/>
            <person name="Vincon V."/>
            <person name="Fuchs U."/>
            <person name="Sandrock B."/>
            <person name="Meng S."/>
            <person name="Ho E.C."/>
            <person name="Cahill M.J."/>
            <person name="Boyce K.J."/>
            <person name="Klose J."/>
            <person name="Klosterman S.J."/>
            <person name="Deelstra H.J."/>
            <person name="Ortiz-Castellanos L."/>
            <person name="Li W."/>
            <person name="Sanchez-Alonso P."/>
            <person name="Schreier P.H."/>
            <person name="Hauser-Hahn I."/>
            <person name="Vaupel M."/>
            <person name="Koopmann E."/>
            <person name="Friedrich G."/>
            <person name="Voss H."/>
            <person name="Schluter T."/>
            <person name="Margolis J."/>
            <person name="Platt D."/>
            <person name="Swimmer C."/>
            <person name="Gnirke A."/>
            <person name="Chen F."/>
            <person name="Vysotskaia V."/>
            <person name="Mannhaupt G."/>
            <person name="Guldener U."/>
            <person name="Munsterkotter M."/>
            <person name="Haase D."/>
            <person name="Oesterheld M."/>
            <person name="Mewes H.W."/>
            <person name="Mauceli E.W."/>
            <person name="DeCaprio D."/>
            <person name="Wade C.M."/>
            <person name="Butler J."/>
            <person name="Young S."/>
            <person name="Jaffe D.B."/>
            <person name="Calvo S."/>
            <person name="Nusbaum C."/>
            <person name="Galagan J."/>
            <person name="Birren B.W."/>
        </authorList>
    </citation>
    <scope>NUCLEOTIDE SEQUENCE [LARGE SCALE GENOMIC DNA]</scope>
    <source>
        <strain evidence="3">DSM 14603 / FGSC 9021 / UM521</strain>
    </source>
</reference>
<evidence type="ECO:0000313" key="3">
    <source>
        <dbReference type="Proteomes" id="UP000000561"/>
    </source>
</evidence>
<evidence type="ECO:0000256" key="1">
    <source>
        <dbReference type="SAM" id="MobiDB-lite"/>
    </source>
</evidence>
<gene>
    <name evidence="2" type="ORF">UMAG_00062</name>
</gene>
<dbReference type="Proteomes" id="UP000000561">
    <property type="component" value="Chromosome 1"/>
</dbReference>
<protein>
    <submittedName>
        <fullName evidence="2">Uncharacterized protein</fullName>
    </submittedName>
</protein>
<keyword evidence="3" id="KW-1185">Reference proteome</keyword>